<accession>A0A162G0J8</accession>
<keyword evidence="1" id="KW-1133">Transmembrane helix</keyword>
<keyword evidence="1" id="KW-0472">Membrane</keyword>
<evidence type="ECO:0008006" key="4">
    <source>
        <dbReference type="Google" id="ProtNLM"/>
    </source>
</evidence>
<sequence>MTTPGSNTKGFTVVETLVALGALGAIVSASMVAATHFQKMSILNARKSAFSTISANLMSTISQQYSWDKTIAQNPAMACIQTYPASCANDTKAKIILVNGDGLRLTDPGKQQQGFNPDGSVCDNFGTPNTSCLYQAEIIWSVHCTSATTCQYPEEKIEINFKYGGPEQINLNAFNVLPRARTNLGDNLSPTATCAKAGKVFVGFKNSVTDGDGKTFTADSTGCLPLIAFTGPTGPQGAMGARGATGAQGPRGPAGSNGSTIFLNTGGNGGGNGPGSGGEGGIIISGKPSPHPIASPGALCSLNGQTLSDGQSITLYASETVPFGQNCQSETRTCINGVLTGSYGATQCRTAPPQPCVVGGYALEDGETVELYGAPRCGVASSAPATCTNGQLTGPGAGFSYRYCYEAGSPLMVQFGSNVQKAEPLVFTSHEDGITFDILGMNSSPPYSPKRISWYRSPQYYFLVKPNNAGEVRGIDELFGDNTLGPDGKFAKDGYKALAKYDGTSVDAKTLLGPADTYITIEDPIYHKLRLWHDENFDGVAQKHELFTLKQMKVEVIDLNADPNFKEVDKYGNETTLKSVVKTTDGNYHLMFDVWFSYFRDNPPKKK</sequence>
<feature type="transmembrane region" description="Helical" evidence="1">
    <location>
        <begin position="17"/>
        <end position="37"/>
    </location>
</feature>
<dbReference type="EMBL" id="LUKD01000008">
    <property type="protein sequence ID" value="KYG62960.1"/>
    <property type="molecule type" value="Genomic_DNA"/>
</dbReference>
<dbReference type="Proteomes" id="UP000075799">
    <property type="component" value="Unassembled WGS sequence"/>
</dbReference>
<gene>
    <name evidence="2" type="ORF">AZI87_17010</name>
</gene>
<comment type="caution">
    <text evidence="2">The sequence shown here is derived from an EMBL/GenBank/DDBJ whole genome shotgun (WGS) entry which is preliminary data.</text>
</comment>
<evidence type="ECO:0000256" key="1">
    <source>
        <dbReference type="SAM" id="Phobius"/>
    </source>
</evidence>
<proteinExistence type="predicted"/>
<reference evidence="2 3" key="1">
    <citation type="submission" date="2016-03" db="EMBL/GenBank/DDBJ databases">
        <authorList>
            <person name="Ploux O."/>
        </authorList>
    </citation>
    <scope>NUCLEOTIDE SEQUENCE [LARGE SCALE GENOMIC DNA]</scope>
    <source>
        <strain evidence="2 3">EC13</strain>
    </source>
</reference>
<dbReference type="PANTHER" id="PTHR39431">
    <property type="entry name" value="FRPA/C-RELATED PROTEIN"/>
    <property type="match status" value="1"/>
</dbReference>
<organism evidence="2 3">
    <name type="scientific">Bdellovibrio bacteriovorus</name>
    <dbReference type="NCBI Taxonomy" id="959"/>
    <lineage>
        <taxon>Bacteria</taxon>
        <taxon>Pseudomonadati</taxon>
        <taxon>Bdellovibrionota</taxon>
        <taxon>Bdellovibrionia</taxon>
        <taxon>Bdellovibrionales</taxon>
        <taxon>Pseudobdellovibrionaceae</taxon>
        <taxon>Bdellovibrio</taxon>
    </lineage>
</organism>
<dbReference type="RefSeq" id="WP_063209475.1">
    <property type="nucleotide sequence ID" value="NZ_LUKD01000008.1"/>
</dbReference>
<name>A0A162G0J8_BDEBC</name>
<keyword evidence="1" id="KW-0812">Transmembrane</keyword>
<dbReference type="PANTHER" id="PTHR39431:SF1">
    <property type="entry name" value="FRPA_C-RELATED PROTEIN"/>
    <property type="match status" value="1"/>
</dbReference>
<dbReference type="OrthoDB" id="1676884at2"/>
<evidence type="ECO:0000313" key="3">
    <source>
        <dbReference type="Proteomes" id="UP000075799"/>
    </source>
</evidence>
<evidence type="ECO:0000313" key="2">
    <source>
        <dbReference type="EMBL" id="KYG62960.1"/>
    </source>
</evidence>
<protein>
    <recommendedName>
        <fullName evidence="4">Prepilin-type N-terminal cleavage/methylation domain-containing protein</fullName>
    </recommendedName>
</protein>
<dbReference type="AlphaFoldDB" id="A0A162G0J8"/>